<dbReference type="CDD" id="cd01641">
    <property type="entry name" value="Bacterial_IMPase_like_1"/>
    <property type="match status" value="1"/>
</dbReference>
<protein>
    <recommendedName>
        <fullName evidence="4 11">Histidinol-phosphatase</fullName>
        <ecNumber evidence="4 11">3.1.3.15</ecNumber>
    </recommendedName>
</protein>
<dbReference type="InterPro" id="IPR011809">
    <property type="entry name" value="His_9_proposed"/>
</dbReference>
<dbReference type="NCBIfam" id="TIGR02067">
    <property type="entry name" value="his_9_HisN"/>
    <property type="match status" value="1"/>
</dbReference>
<dbReference type="Gene3D" id="3.30.540.10">
    <property type="entry name" value="Fructose-1,6-Bisphosphatase, subunit A, domain 1"/>
    <property type="match status" value="1"/>
</dbReference>
<evidence type="ECO:0000313" key="14">
    <source>
        <dbReference type="Proteomes" id="UP000004848"/>
    </source>
</evidence>
<proteinExistence type="inferred from homology"/>
<dbReference type="RefSeq" id="WP_006932214.1">
    <property type="nucleotide sequence ID" value="NZ_AAUW01000002.1"/>
</dbReference>
<dbReference type="GO" id="GO:0006020">
    <property type="term" value="P:inositol metabolic process"/>
    <property type="evidence" value="ECO:0007669"/>
    <property type="project" value="TreeGrafter"/>
</dbReference>
<dbReference type="SUPFAM" id="SSF56655">
    <property type="entry name" value="Carbohydrate phosphatase"/>
    <property type="match status" value="1"/>
</dbReference>
<feature type="binding site" evidence="12">
    <location>
        <position position="94"/>
    </location>
    <ligand>
        <name>Mg(2+)</name>
        <dbReference type="ChEBI" id="CHEBI:18420"/>
        <label>1</label>
        <note>catalytic</note>
    </ligand>
</feature>
<keyword evidence="9" id="KW-0368">Histidine biosynthesis</keyword>
<dbReference type="PANTHER" id="PTHR20854:SF4">
    <property type="entry name" value="INOSITOL-1-MONOPHOSPHATASE-RELATED"/>
    <property type="match status" value="1"/>
</dbReference>
<evidence type="ECO:0000313" key="13">
    <source>
        <dbReference type="EMBL" id="EAV45735.1"/>
    </source>
</evidence>
<feature type="binding site" evidence="12">
    <location>
        <position position="92"/>
    </location>
    <ligand>
        <name>Mg(2+)</name>
        <dbReference type="ChEBI" id="CHEBI:18420"/>
        <label>1</label>
        <note>catalytic</note>
    </ligand>
</feature>
<dbReference type="PRINTS" id="PR00377">
    <property type="entry name" value="IMPHPHTASES"/>
</dbReference>
<dbReference type="GO" id="GO:0007165">
    <property type="term" value="P:signal transduction"/>
    <property type="evidence" value="ECO:0007669"/>
    <property type="project" value="TreeGrafter"/>
</dbReference>
<feature type="binding site" evidence="12">
    <location>
        <position position="219"/>
    </location>
    <ligand>
        <name>Mg(2+)</name>
        <dbReference type="ChEBI" id="CHEBI:18420"/>
        <label>1</label>
        <note>catalytic</note>
    </ligand>
</feature>
<evidence type="ECO:0000256" key="10">
    <source>
        <dbReference type="ARBA" id="ARBA00049158"/>
    </source>
</evidence>
<name>A0NNK4_ROSAI</name>
<evidence type="ECO:0000256" key="11">
    <source>
        <dbReference type="NCBIfam" id="TIGR02067"/>
    </source>
</evidence>
<dbReference type="EC" id="3.1.3.15" evidence="4 11"/>
<dbReference type="PROSITE" id="PS00629">
    <property type="entry name" value="IMP_1"/>
    <property type="match status" value="1"/>
</dbReference>
<comment type="catalytic activity">
    <reaction evidence="10">
        <text>L-histidinol phosphate + H2O = L-histidinol + phosphate</text>
        <dbReference type="Rhea" id="RHEA:14465"/>
        <dbReference type="ChEBI" id="CHEBI:15377"/>
        <dbReference type="ChEBI" id="CHEBI:43474"/>
        <dbReference type="ChEBI" id="CHEBI:57699"/>
        <dbReference type="ChEBI" id="CHEBI:57980"/>
        <dbReference type="EC" id="3.1.3.15"/>
    </reaction>
</comment>
<dbReference type="EMBL" id="AAUW01000002">
    <property type="protein sequence ID" value="EAV45735.1"/>
    <property type="molecule type" value="Genomic_DNA"/>
</dbReference>
<dbReference type="InterPro" id="IPR000760">
    <property type="entry name" value="Inositol_monophosphatase-like"/>
</dbReference>
<dbReference type="Pfam" id="PF00459">
    <property type="entry name" value="Inositol_P"/>
    <property type="match status" value="1"/>
</dbReference>
<evidence type="ECO:0000256" key="7">
    <source>
        <dbReference type="ARBA" id="ARBA00022801"/>
    </source>
</evidence>
<feature type="binding site" evidence="12">
    <location>
        <position position="95"/>
    </location>
    <ligand>
        <name>Mg(2+)</name>
        <dbReference type="ChEBI" id="CHEBI:18420"/>
        <label>1</label>
        <note>catalytic</note>
    </ligand>
</feature>
<dbReference type="AlphaFoldDB" id="A0NNK4"/>
<dbReference type="Gene3D" id="3.40.190.80">
    <property type="match status" value="1"/>
</dbReference>
<dbReference type="GO" id="GO:0046872">
    <property type="term" value="F:metal ion binding"/>
    <property type="evidence" value="ECO:0007669"/>
    <property type="project" value="UniProtKB-KW"/>
</dbReference>
<comment type="cofactor">
    <cofactor evidence="1 12">
        <name>Mg(2+)</name>
        <dbReference type="ChEBI" id="CHEBI:18420"/>
    </cofactor>
</comment>
<feature type="binding site" evidence="12">
    <location>
        <position position="76"/>
    </location>
    <ligand>
        <name>Mg(2+)</name>
        <dbReference type="ChEBI" id="CHEBI:18420"/>
        <label>1</label>
        <note>catalytic</note>
    </ligand>
</feature>
<dbReference type="InterPro" id="IPR020583">
    <property type="entry name" value="Inositol_monoP_metal-BS"/>
</dbReference>
<evidence type="ECO:0000256" key="8">
    <source>
        <dbReference type="ARBA" id="ARBA00022842"/>
    </source>
</evidence>
<evidence type="ECO:0000256" key="1">
    <source>
        <dbReference type="ARBA" id="ARBA00001946"/>
    </source>
</evidence>
<dbReference type="GO" id="GO:0000105">
    <property type="term" value="P:L-histidine biosynthetic process"/>
    <property type="evidence" value="ECO:0007669"/>
    <property type="project" value="UniProtKB-UniRule"/>
</dbReference>
<gene>
    <name evidence="13" type="ORF">SIAM614_23987</name>
</gene>
<sequence length="268" mass="28381">MMSAGPVSSSNMFAPFLDRLAEAASGAIMPHFRQGFAIDNKREAGFDPVTIADRNGETAMRALINETYPDHGILGEEHGPENLDAEHVWVLDPIDGTRAFITGLPTWGTLIGLRTSGIPSLGMMVQPYIGERFGGDGKTAWYDGPLGGRQLQTRPCASLEDATIFTTTPALFTDGERQAFDKIEAAVQLSRYGTDCYAYCMVAAGHGDAVIEAGLQAYDIVALVPIIEGAGGVVTTWTGGSPADGGQIVASGDPRLHEILLRNLAIAA</sequence>
<organism evidence="13 14">
    <name type="scientific">Roseibium aggregatum (strain ATCC 25650 / DSM 13394 / JCM 20685 / NBRC 16684 / NCIMB 2208 / IAM 12614 / B1)</name>
    <name type="common">Stappia aggregata</name>
    <dbReference type="NCBI Taxonomy" id="384765"/>
    <lineage>
        <taxon>Bacteria</taxon>
        <taxon>Pseudomonadati</taxon>
        <taxon>Pseudomonadota</taxon>
        <taxon>Alphaproteobacteria</taxon>
        <taxon>Hyphomicrobiales</taxon>
        <taxon>Stappiaceae</taxon>
        <taxon>Roseibium</taxon>
    </lineage>
</organism>
<dbReference type="GeneID" id="68845158"/>
<comment type="pathway">
    <text evidence="2">Amino-acid biosynthesis; L-histidine biosynthesis; L-histidine from 5-phospho-alpha-D-ribose 1-diphosphate: step 8/9.</text>
</comment>
<dbReference type="UniPathway" id="UPA00031">
    <property type="reaction ID" value="UER00013"/>
</dbReference>
<dbReference type="Proteomes" id="UP000004848">
    <property type="component" value="Unassembled WGS sequence"/>
</dbReference>
<dbReference type="FunFam" id="3.30.540.10:FF:000030">
    <property type="entry name" value="Inositol monophosphatase"/>
    <property type="match status" value="1"/>
</dbReference>
<dbReference type="eggNOG" id="COG0483">
    <property type="taxonomic scope" value="Bacteria"/>
</dbReference>
<dbReference type="GO" id="GO:0008934">
    <property type="term" value="F:inositol monophosphate 1-phosphatase activity"/>
    <property type="evidence" value="ECO:0007669"/>
    <property type="project" value="TreeGrafter"/>
</dbReference>
<keyword evidence="7" id="KW-0378">Hydrolase</keyword>
<keyword evidence="6 12" id="KW-0479">Metal-binding</keyword>
<reference evidence="13 14" key="1">
    <citation type="submission" date="2006-05" db="EMBL/GenBank/DDBJ databases">
        <authorList>
            <person name="King G."/>
            <person name="Ferriera S."/>
            <person name="Johnson J."/>
            <person name="Kravitz S."/>
            <person name="Beeson K."/>
            <person name="Sutton G."/>
            <person name="Rogers Y.-H."/>
            <person name="Friedman R."/>
            <person name="Frazier M."/>
            <person name="Venter J.C."/>
        </authorList>
    </citation>
    <scope>NUCLEOTIDE SEQUENCE [LARGE SCALE GENOMIC DNA]</scope>
    <source>
        <strain evidence="14">ATCC 25650 / DSM 13394 / JCM 20685 / NBRC 16684 / NCIMB 2208 / IAM 12614 / B1</strain>
    </source>
</reference>
<evidence type="ECO:0000256" key="3">
    <source>
        <dbReference type="ARBA" id="ARBA00009759"/>
    </source>
</evidence>
<accession>A0NNK4</accession>
<evidence type="ECO:0000256" key="2">
    <source>
        <dbReference type="ARBA" id="ARBA00004970"/>
    </source>
</evidence>
<keyword evidence="8 12" id="KW-0460">Magnesium</keyword>
<comment type="similarity">
    <text evidence="3">Belongs to the inositol monophosphatase superfamily.</text>
</comment>
<evidence type="ECO:0000256" key="5">
    <source>
        <dbReference type="ARBA" id="ARBA00022605"/>
    </source>
</evidence>
<evidence type="ECO:0000256" key="4">
    <source>
        <dbReference type="ARBA" id="ARBA00013085"/>
    </source>
</evidence>
<dbReference type="PANTHER" id="PTHR20854">
    <property type="entry name" value="INOSITOL MONOPHOSPHATASE"/>
    <property type="match status" value="1"/>
</dbReference>
<dbReference type="GO" id="GO:0004401">
    <property type="term" value="F:histidinol-phosphatase activity"/>
    <property type="evidence" value="ECO:0007669"/>
    <property type="project" value="UniProtKB-UniRule"/>
</dbReference>
<keyword evidence="5" id="KW-0028">Amino-acid biosynthesis</keyword>
<comment type="caution">
    <text evidence="13">The sequence shown here is derived from an EMBL/GenBank/DDBJ whole genome shotgun (WGS) entry which is preliminary data.</text>
</comment>
<evidence type="ECO:0000256" key="6">
    <source>
        <dbReference type="ARBA" id="ARBA00022723"/>
    </source>
</evidence>
<evidence type="ECO:0000256" key="9">
    <source>
        <dbReference type="ARBA" id="ARBA00023102"/>
    </source>
</evidence>
<evidence type="ECO:0000256" key="12">
    <source>
        <dbReference type="PIRSR" id="PIRSR600760-2"/>
    </source>
</evidence>